<dbReference type="EMBL" id="CP006718">
    <property type="protein sequence ID" value="AGV18783.1"/>
    <property type="molecule type" value="Genomic_DNA"/>
</dbReference>
<sequence length="41" mass="4677">MIINSALEMQNFATTNKKLAKCELFDLQRLLHLSQKLINGS</sequence>
<protein>
    <submittedName>
        <fullName evidence="1">Uncharacterized protein</fullName>
    </submittedName>
</protein>
<dbReference type="KEGG" id="vag:N646_2973"/>
<proteinExistence type="predicted"/>
<evidence type="ECO:0000313" key="2">
    <source>
        <dbReference type="Proteomes" id="UP000016714"/>
    </source>
</evidence>
<reference evidence="1 2" key="1">
    <citation type="journal article" date="2015" name="Genome Announc.">
        <title>Complete genome sequence of Vibrio alginolyticus ATCC 17749.</title>
        <authorList>
            <person name="Liu X.F."/>
            <person name="Cao Y."/>
            <person name="Zhang H.L."/>
            <person name="Chen Y.J."/>
            <person name="Hu C.J."/>
        </authorList>
    </citation>
    <scope>NUCLEOTIDE SEQUENCE [LARGE SCALE GENOMIC DNA]</scope>
    <source>
        <strain evidence="2">ATCC 17749 / DSM 2171 / NBRC 15630 / NCIMB 1903 / NCTC 12160 / XII-53</strain>
    </source>
</reference>
<dbReference type="Proteomes" id="UP000016714">
    <property type="component" value="Chromosome 1"/>
</dbReference>
<gene>
    <name evidence="1" type="ORF">N646_2973</name>
</gene>
<accession>A0A2I3CI48</accession>
<dbReference type="HOGENOM" id="CLU_3278357_0_0_6"/>
<evidence type="ECO:0000313" key="1">
    <source>
        <dbReference type="EMBL" id="AGV18783.1"/>
    </source>
</evidence>
<name>A0A2I3CI48_VIBAX</name>
<dbReference type="AlphaFoldDB" id="A0A2I3CI48"/>
<organism evidence="1 2">
    <name type="scientific">Vibrio alginolyticus (strain ATCC 17749 / DSM 2171 / NBRC 15630 / NCIMB 1903 / NCTC 12160 / XII-53)</name>
    <dbReference type="NCBI Taxonomy" id="1219076"/>
    <lineage>
        <taxon>Bacteria</taxon>
        <taxon>Pseudomonadati</taxon>
        <taxon>Pseudomonadota</taxon>
        <taxon>Gammaproteobacteria</taxon>
        <taxon>Vibrionales</taxon>
        <taxon>Vibrionaceae</taxon>
        <taxon>Vibrio</taxon>
    </lineage>
</organism>